<accession>J9WGL4</accession>
<gene>
    <name evidence="4" type="ORF">MIP_03530</name>
</gene>
<dbReference type="Gene3D" id="1.20.1260.20">
    <property type="entry name" value="PPE superfamily"/>
    <property type="match status" value="1"/>
</dbReference>
<feature type="compositionally biased region" description="Low complexity" evidence="2">
    <location>
        <begin position="52"/>
        <end position="63"/>
    </location>
</feature>
<reference evidence="4 5" key="1">
    <citation type="journal article" date="2007" name="PLoS ONE">
        <title>Molecular analysis of a leprosy immunotherapeutic bacillus provides insights into Mycobacterium evolution.</title>
        <authorList>
            <person name="Ahmed N."/>
            <person name="Saini V."/>
            <person name="Raghuvanshi S."/>
            <person name="Khurana J.P."/>
            <person name="Tyagi A.K."/>
            <person name="Tyagi A.K."/>
            <person name="Hasnain S.E."/>
        </authorList>
    </citation>
    <scope>NUCLEOTIDE SEQUENCE [LARGE SCALE GENOMIC DNA]</scope>
    <source>
        <strain evidence="4">MTCC 9506</strain>
    </source>
</reference>
<dbReference type="InterPro" id="IPR038332">
    <property type="entry name" value="PPE_sf"/>
</dbReference>
<dbReference type="AlphaFoldDB" id="J9WGL4"/>
<evidence type="ECO:0000313" key="4">
    <source>
        <dbReference type="EMBL" id="AFS14426.1"/>
    </source>
</evidence>
<sequence>MGQNGAAIAATEIEYAQMWSQDFTAMSSYASSSEAAGKLTPFQQAPATTKDTGQTAQAPATAAAGSAGKPAAAALVRRVAPNVVAALVRQVFAWSLVKARSAVRRTMRIPNPIKGA</sequence>
<proteinExistence type="inferred from homology"/>
<name>J9WGL4_MYCIP</name>
<reference evidence="4 5" key="2">
    <citation type="journal article" date="2012" name="Nucleic Acids Res.">
        <title>Massive gene acquisitions in Mycobacterium indicus pranii provide a perspective on mycobacterial evolution.</title>
        <authorList>
            <person name="Saini V."/>
            <person name="Raghuvanshi S."/>
            <person name="Khurana J.P."/>
            <person name="Ahmed N."/>
            <person name="Hasnain S.E."/>
            <person name="Tyagi A.K."/>
            <person name="Tyagi A.K."/>
        </authorList>
    </citation>
    <scope>NUCLEOTIDE SEQUENCE [LARGE SCALE GENOMIC DNA]</scope>
    <source>
        <strain evidence="5">DSM 45239 / MTCC 9506</strain>
    </source>
</reference>
<dbReference type="InterPro" id="IPR000030">
    <property type="entry name" value="PPE_dom"/>
</dbReference>
<dbReference type="KEGG" id="mid:MIP_03530"/>
<dbReference type="EMBL" id="CP002275">
    <property type="protein sequence ID" value="AFS14426.1"/>
    <property type="molecule type" value="Genomic_DNA"/>
</dbReference>
<dbReference type="PANTHER" id="PTHR46766">
    <property type="entry name" value="GLUTAMINE-RICH PROTEIN 2"/>
    <property type="match status" value="1"/>
</dbReference>
<dbReference type="Pfam" id="PF00823">
    <property type="entry name" value="PPE"/>
    <property type="match status" value="1"/>
</dbReference>
<evidence type="ECO:0000256" key="2">
    <source>
        <dbReference type="SAM" id="MobiDB-lite"/>
    </source>
</evidence>
<feature type="region of interest" description="Disordered" evidence="2">
    <location>
        <begin position="40"/>
        <end position="63"/>
    </location>
</feature>
<feature type="domain" description="PPE" evidence="3">
    <location>
        <begin position="1"/>
        <end position="39"/>
    </location>
</feature>
<dbReference type="GO" id="GO:0052572">
    <property type="term" value="P:response to host immune response"/>
    <property type="evidence" value="ECO:0007669"/>
    <property type="project" value="TreeGrafter"/>
</dbReference>
<dbReference type="SUPFAM" id="SSF140459">
    <property type="entry name" value="PE/PPE dimer-like"/>
    <property type="match status" value="1"/>
</dbReference>
<dbReference type="Proteomes" id="UP000007329">
    <property type="component" value="Chromosome"/>
</dbReference>
<organism evidence="4 5">
    <name type="scientific">Mycobacterium indicus pranii (strain DSM 45239 / MTCC 9506)</name>
    <dbReference type="NCBI Taxonomy" id="1232724"/>
    <lineage>
        <taxon>Bacteria</taxon>
        <taxon>Bacillati</taxon>
        <taxon>Actinomycetota</taxon>
        <taxon>Actinomycetes</taxon>
        <taxon>Mycobacteriales</taxon>
        <taxon>Mycobacteriaceae</taxon>
        <taxon>Mycobacterium</taxon>
        <taxon>Mycobacterium avium complex (MAC)</taxon>
    </lineage>
</organism>
<protein>
    <submittedName>
        <fullName evidence="4">PPE family protein</fullName>
    </submittedName>
</protein>
<comment type="similarity">
    <text evidence="1">Belongs to the mycobacterial PPE family.</text>
</comment>
<evidence type="ECO:0000256" key="1">
    <source>
        <dbReference type="ARBA" id="ARBA00010652"/>
    </source>
</evidence>
<dbReference type="HOGENOM" id="CLU_2094142_0_0_11"/>
<dbReference type="PANTHER" id="PTHR46766:SF1">
    <property type="entry name" value="GLUTAMINE-RICH PROTEIN 2"/>
    <property type="match status" value="1"/>
</dbReference>
<dbReference type="PATRIC" id="fig|1232724.3.peg.2456"/>
<feature type="compositionally biased region" description="Polar residues" evidence="2">
    <location>
        <begin position="41"/>
        <end position="51"/>
    </location>
</feature>
<evidence type="ECO:0000259" key="3">
    <source>
        <dbReference type="Pfam" id="PF00823"/>
    </source>
</evidence>
<evidence type="ECO:0000313" key="5">
    <source>
        <dbReference type="Proteomes" id="UP000007329"/>
    </source>
</evidence>